<reference evidence="2 3" key="1">
    <citation type="journal article" date="2019" name="Sci. Rep.">
        <title>Orb-weaving spider Araneus ventricosus genome elucidates the spidroin gene catalogue.</title>
        <authorList>
            <person name="Kono N."/>
            <person name="Nakamura H."/>
            <person name="Ohtoshi R."/>
            <person name="Moran D.A.P."/>
            <person name="Shinohara A."/>
            <person name="Yoshida Y."/>
            <person name="Fujiwara M."/>
            <person name="Mori M."/>
            <person name="Tomita M."/>
            <person name="Arakawa K."/>
        </authorList>
    </citation>
    <scope>NUCLEOTIDE SEQUENCE [LARGE SCALE GENOMIC DNA]</scope>
</reference>
<dbReference type="Proteomes" id="UP000499080">
    <property type="component" value="Unassembled WGS sequence"/>
</dbReference>
<sequence length="94" mass="10812">MSINPSTRVHQSRRVGVPGVGEPPFLTGHPFKGKKERAHVADTRELRPHIRNYRRFGNELYRSCGENIKDNRVGSGVWSFGWDYYAEERQGNVV</sequence>
<proteinExistence type="predicted"/>
<evidence type="ECO:0000313" key="2">
    <source>
        <dbReference type="EMBL" id="GBM68703.1"/>
    </source>
</evidence>
<dbReference type="AlphaFoldDB" id="A0A4Y2HTZ4"/>
<evidence type="ECO:0000256" key="1">
    <source>
        <dbReference type="SAM" id="MobiDB-lite"/>
    </source>
</evidence>
<evidence type="ECO:0000313" key="3">
    <source>
        <dbReference type="Proteomes" id="UP000499080"/>
    </source>
</evidence>
<keyword evidence="3" id="KW-1185">Reference proteome</keyword>
<organism evidence="2 3">
    <name type="scientific">Araneus ventricosus</name>
    <name type="common">Orbweaver spider</name>
    <name type="synonym">Epeira ventricosa</name>
    <dbReference type="NCBI Taxonomy" id="182803"/>
    <lineage>
        <taxon>Eukaryota</taxon>
        <taxon>Metazoa</taxon>
        <taxon>Ecdysozoa</taxon>
        <taxon>Arthropoda</taxon>
        <taxon>Chelicerata</taxon>
        <taxon>Arachnida</taxon>
        <taxon>Araneae</taxon>
        <taxon>Araneomorphae</taxon>
        <taxon>Entelegynae</taxon>
        <taxon>Araneoidea</taxon>
        <taxon>Araneidae</taxon>
        <taxon>Araneus</taxon>
    </lineage>
</organism>
<feature type="region of interest" description="Disordered" evidence="1">
    <location>
        <begin position="1"/>
        <end position="40"/>
    </location>
</feature>
<gene>
    <name evidence="2" type="ORF">AVEN_170842_1</name>
</gene>
<name>A0A4Y2HTZ4_ARAVE</name>
<dbReference type="EMBL" id="BGPR01002158">
    <property type="protein sequence ID" value="GBM68703.1"/>
    <property type="molecule type" value="Genomic_DNA"/>
</dbReference>
<comment type="caution">
    <text evidence="2">The sequence shown here is derived from an EMBL/GenBank/DDBJ whole genome shotgun (WGS) entry which is preliminary data.</text>
</comment>
<accession>A0A4Y2HTZ4</accession>
<protein>
    <submittedName>
        <fullName evidence="2">Uncharacterized protein</fullName>
    </submittedName>
</protein>